<proteinExistence type="predicted"/>
<accession>A0ABS5RX45</accession>
<comment type="caution">
    <text evidence="6">The sequence shown here is derived from an EMBL/GenBank/DDBJ whole genome shotgun (WGS) entry which is preliminary data.</text>
</comment>
<dbReference type="InterPro" id="IPR001647">
    <property type="entry name" value="HTH_TetR"/>
</dbReference>
<dbReference type="InterPro" id="IPR050109">
    <property type="entry name" value="HTH-type_TetR-like_transc_reg"/>
</dbReference>
<keyword evidence="1" id="KW-0805">Transcription regulation</keyword>
<dbReference type="Gene3D" id="1.10.357.10">
    <property type="entry name" value="Tetracycline Repressor, domain 2"/>
    <property type="match status" value="1"/>
</dbReference>
<organism evidence="6 7">
    <name type="scientific">Tianweitania aestuarii</name>
    <dbReference type="NCBI Taxonomy" id="2814886"/>
    <lineage>
        <taxon>Bacteria</taxon>
        <taxon>Pseudomonadati</taxon>
        <taxon>Pseudomonadota</taxon>
        <taxon>Alphaproteobacteria</taxon>
        <taxon>Hyphomicrobiales</taxon>
        <taxon>Phyllobacteriaceae</taxon>
        <taxon>Tianweitania</taxon>
    </lineage>
</organism>
<dbReference type="PANTHER" id="PTHR30055:SF234">
    <property type="entry name" value="HTH-TYPE TRANSCRIPTIONAL REGULATOR BETI"/>
    <property type="match status" value="1"/>
</dbReference>
<dbReference type="SUPFAM" id="SSF46689">
    <property type="entry name" value="Homeodomain-like"/>
    <property type="match status" value="1"/>
</dbReference>
<evidence type="ECO:0000259" key="5">
    <source>
        <dbReference type="PROSITE" id="PS50977"/>
    </source>
</evidence>
<dbReference type="PRINTS" id="PR00455">
    <property type="entry name" value="HTHTETR"/>
</dbReference>
<keyword evidence="7" id="KW-1185">Reference proteome</keyword>
<evidence type="ECO:0000313" key="6">
    <source>
        <dbReference type="EMBL" id="MBS9720252.1"/>
    </source>
</evidence>
<dbReference type="InterPro" id="IPR009057">
    <property type="entry name" value="Homeodomain-like_sf"/>
</dbReference>
<evidence type="ECO:0000256" key="3">
    <source>
        <dbReference type="ARBA" id="ARBA00023163"/>
    </source>
</evidence>
<evidence type="ECO:0000256" key="2">
    <source>
        <dbReference type="ARBA" id="ARBA00023125"/>
    </source>
</evidence>
<dbReference type="PANTHER" id="PTHR30055">
    <property type="entry name" value="HTH-TYPE TRANSCRIPTIONAL REGULATOR RUTR"/>
    <property type="match status" value="1"/>
</dbReference>
<dbReference type="PROSITE" id="PS50977">
    <property type="entry name" value="HTH_TETR_2"/>
    <property type="match status" value="1"/>
</dbReference>
<evidence type="ECO:0000256" key="1">
    <source>
        <dbReference type="ARBA" id="ARBA00023015"/>
    </source>
</evidence>
<evidence type="ECO:0000256" key="4">
    <source>
        <dbReference type="PROSITE-ProRule" id="PRU00335"/>
    </source>
</evidence>
<dbReference type="Pfam" id="PF17937">
    <property type="entry name" value="TetR_C_28"/>
    <property type="match status" value="1"/>
</dbReference>
<dbReference type="EMBL" id="JAFMNX010000001">
    <property type="protein sequence ID" value="MBS9720252.1"/>
    <property type="molecule type" value="Genomic_DNA"/>
</dbReference>
<feature type="DNA-binding region" description="H-T-H motif" evidence="4">
    <location>
        <begin position="33"/>
        <end position="52"/>
    </location>
</feature>
<keyword evidence="3" id="KW-0804">Transcription</keyword>
<reference evidence="6 7" key="1">
    <citation type="submission" date="2021-03" db="EMBL/GenBank/DDBJ databases">
        <title>Tianweitania aestuarii sp. nov., isolated from a tidal flat.</title>
        <authorList>
            <person name="Park S."/>
            <person name="Yoon J.-H."/>
        </authorList>
    </citation>
    <scope>NUCLEOTIDE SEQUENCE [LARGE SCALE GENOMIC DNA]</scope>
    <source>
        <strain evidence="6 7">BSSL-BM11</strain>
    </source>
</reference>
<name>A0ABS5RX45_9HYPH</name>
<dbReference type="Pfam" id="PF00440">
    <property type="entry name" value="TetR_N"/>
    <property type="match status" value="1"/>
</dbReference>
<protein>
    <submittedName>
        <fullName evidence="6">TetR/AcrR family transcriptional regulator</fullName>
    </submittedName>
</protein>
<dbReference type="Proteomes" id="UP001297272">
    <property type="component" value="Unassembled WGS sequence"/>
</dbReference>
<sequence>MEFSVSRPRVIDQSKILDAAEAVVVREGAARLTLDAVASEAGISKASVIYDFKTKQALIKAVIERRFSEEEAKFDAATEKLGAVADARILGRIAATSDSPADDAQAVALHLCSALAQDAELRCMLQQSYDREIKMIEAQSPNARMGRLAFLALEGLRSLEFLGIYSWPEPTRSRILKEIEELVAGNPHSQSAEENGG</sequence>
<feature type="domain" description="HTH tetR-type" evidence="5">
    <location>
        <begin position="10"/>
        <end position="70"/>
    </location>
</feature>
<evidence type="ECO:0000313" key="7">
    <source>
        <dbReference type="Proteomes" id="UP001297272"/>
    </source>
</evidence>
<gene>
    <name evidence="6" type="ORF">JYU29_06075</name>
</gene>
<keyword evidence="2 4" id="KW-0238">DNA-binding</keyword>
<dbReference type="InterPro" id="IPR041479">
    <property type="entry name" value="TetR_CgmR_C"/>
</dbReference>